<accession>A0AAV9VPR6</accession>
<evidence type="ECO:0000256" key="1">
    <source>
        <dbReference type="ARBA" id="ARBA00004123"/>
    </source>
</evidence>
<evidence type="ECO:0000256" key="8">
    <source>
        <dbReference type="ARBA" id="ARBA00032004"/>
    </source>
</evidence>
<evidence type="ECO:0000256" key="6">
    <source>
        <dbReference type="ARBA" id="ARBA00023163"/>
    </source>
</evidence>
<dbReference type="GO" id="GO:0006357">
    <property type="term" value="P:regulation of transcription by RNA polymerase II"/>
    <property type="evidence" value="ECO:0007669"/>
    <property type="project" value="InterPro"/>
</dbReference>
<evidence type="ECO:0000256" key="3">
    <source>
        <dbReference type="ARBA" id="ARBA00019617"/>
    </source>
</evidence>
<dbReference type="Proteomes" id="UP001373714">
    <property type="component" value="Unassembled WGS sequence"/>
</dbReference>
<comment type="subcellular location">
    <subcellularLocation>
        <location evidence="1 9">Nucleus</location>
    </subcellularLocation>
</comment>
<comment type="subunit">
    <text evidence="9">Component of the Mediator complex.</text>
</comment>
<evidence type="ECO:0000256" key="10">
    <source>
        <dbReference type="SAM" id="MobiDB-lite"/>
    </source>
</evidence>
<keyword evidence="5 9" id="KW-0010">Activator</keyword>
<evidence type="ECO:0000256" key="2">
    <source>
        <dbReference type="ARBA" id="ARBA00005389"/>
    </source>
</evidence>
<proteinExistence type="inferred from homology"/>
<dbReference type="GO" id="GO:0003712">
    <property type="term" value="F:transcription coregulator activity"/>
    <property type="evidence" value="ECO:0007669"/>
    <property type="project" value="InterPro"/>
</dbReference>
<keyword evidence="12" id="KW-1185">Reference proteome</keyword>
<reference evidence="11 12" key="1">
    <citation type="submission" date="2019-10" db="EMBL/GenBank/DDBJ databases">
        <authorList>
            <person name="Palmer J.M."/>
        </authorList>
    </citation>
    <scope>NUCLEOTIDE SEQUENCE [LARGE SCALE GENOMIC DNA]</scope>
    <source>
        <strain evidence="11 12">TWF730</strain>
    </source>
</reference>
<dbReference type="InterPro" id="IPR019145">
    <property type="entry name" value="Mediator_Med10"/>
</dbReference>
<evidence type="ECO:0000256" key="4">
    <source>
        <dbReference type="ARBA" id="ARBA00023015"/>
    </source>
</evidence>
<dbReference type="GO" id="GO:0016592">
    <property type="term" value="C:mediator complex"/>
    <property type="evidence" value="ECO:0007669"/>
    <property type="project" value="InterPro"/>
</dbReference>
<comment type="caution">
    <text evidence="11">The sequence shown here is derived from an EMBL/GenBank/DDBJ whole genome shotgun (WGS) entry which is preliminary data.</text>
</comment>
<keyword evidence="7 9" id="KW-0539">Nucleus</keyword>
<sequence>MSNATPAAGSSATSQAAEKVDNELRSVIQSLYEIAVSTYRNDGPNPGDILINQVKDLITKFDHLQAAGQGVNDLCIPREVIGYVEHGRNPDIYTREFVELVIKQNQYLNGKQRAFQDFRDILAEHINTTFPELRGDVDQVLENTGGRRNVARLPAITDSTSSITGDPGKAPTGDGSGGIAASQASSVPVNGVMKMSISGSGRDEPTPTA</sequence>
<evidence type="ECO:0000256" key="7">
    <source>
        <dbReference type="ARBA" id="ARBA00023242"/>
    </source>
</evidence>
<evidence type="ECO:0000313" key="12">
    <source>
        <dbReference type="Proteomes" id="UP001373714"/>
    </source>
</evidence>
<dbReference type="PANTHER" id="PTHR13345:SF13">
    <property type="entry name" value="MEDIATOR OF RNA POLYMERASE II TRANSCRIPTION SUBUNIT 10"/>
    <property type="match status" value="1"/>
</dbReference>
<keyword evidence="6 9" id="KW-0804">Transcription</keyword>
<dbReference type="Pfam" id="PF09748">
    <property type="entry name" value="Med10"/>
    <property type="match status" value="1"/>
</dbReference>
<organism evidence="11 12">
    <name type="scientific">Orbilia blumenaviensis</name>
    <dbReference type="NCBI Taxonomy" id="1796055"/>
    <lineage>
        <taxon>Eukaryota</taxon>
        <taxon>Fungi</taxon>
        <taxon>Dikarya</taxon>
        <taxon>Ascomycota</taxon>
        <taxon>Pezizomycotina</taxon>
        <taxon>Orbiliomycetes</taxon>
        <taxon>Orbiliales</taxon>
        <taxon>Orbiliaceae</taxon>
        <taxon>Orbilia</taxon>
    </lineage>
</organism>
<comment type="function">
    <text evidence="9">Component of the Mediator complex, a coactivator involved in the regulated transcription of nearly all RNA polymerase II-dependent genes. Mediator functions as a bridge to convey information from gene-specific regulatory proteins to the basal RNA polymerase II transcription machinery. Mediator is recruited to promoters by direct interactions with regulatory proteins and serves as a scaffold for the assembly of a functional preinitiation complex with RNA polymerase II and the general transcription factors.</text>
</comment>
<evidence type="ECO:0000256" key="5">
    <source>
        <dbReference type="ARBA" id="ARBA00023159"/>
    </source>
</evidence>
<evidence type="ECO:0000256" key="9">
    <source>
        <dbReference type="RuleBase" id="RU364146"/>
    </source>
</evidence>
<keyword evidence="4 9" id="KW-0805">Transcription regulation</keyword>
<feature type="region of interest" description="Disordered" evidence="10">
    <location>
        <begin position="156"/>
        <end position="209"/>
    </location>
</feature>
<protein>
    <recommendedName>
        <fullName evidence="3 9">Mediator of RNA polymerase II transcription subunit 10</fullName>
    </recommendedName>
    <alternativeName>
        <fullName evidence="8 9">Mediator complex subunit 10</fullName>
    </alternativeName>
</protein>
<evidence type="ECO:0000313" key="11">
    <source>
        <dbReference type="EMBL" id="KAK6363360.1"/>
    </source>
</evidence>
<gene>
    <name evidence="11" type="primary">NUT2</name>
    <name evidence="9" type="synonym">MED10</name>
    <name evidence="11" type="ORF">TWF730_000794</name>
</gene>
<dbReference type="PANTHER" id="PTHR13345">
    <property type="entry name" value="MEDIATOR OF RNA POLYMERASE II TRANSCRIPTION SUBUNIT 10"/>
    <property type="match status" value="1"/>
</dbReference>
<name>A0AAV9VPR6_9PEZI</name>
<dbReference type="EMBL" id="JAVHNS010000001">
    <property type="protein sequence ID" value="KAK6363360.1"/>
    <property type="molecule type" value="Genomic_DNA"/>
</dbReference>
<comment type="similarity">
    <text evidence="2 9">Belongs to the Mediator complex subunit 10 family.</text>
</comment>
<dbReference type="AlphaFoldDB" id="A0AAV9VPR6"/>